<protein>
    <submittedName>
        <fullName evidence="2">Helix-turn-helix domain-containing protein</fullName>
    </submittedName>
</protein>
<keyword evidence="3" id="KW-1185">Reference proteome</keyword>
<gene>
    <name evidence="2" type="ORF">ACFOLH_01920</name>
</gene>
<name>A0ABV7WCG9_9MICO</name>
<reference evidence="3" key="1">
    <citation type="journal article" date="2019" name="Int. J. Syst. Evol. Microbiol.">
        <title>The Global Catalogue of Microorganisms (GCM) 10K type strain sequencing project: providing services to taxonomists for standard genome sequencing and annotation.</title>
        <authorList>
            <consortium name="The Broad Institute Genomics Platform"/>
            <consortium name="The Broad Institute Genome Sequencing Center for Infectious Disease"/>
            <person name="Wu L."/>
            <person name="Ma J."/>
        </authorList>
    </citation>
    <scope>NUCLEOTIDE SEQUENCE [LARGE SCALE GENOMIC DNA]</scope>
    <source>
        <strain evidence="3">NCAIM B.02333</strain>
    </source>
</reference>
<dbReference type="NCBIfam" id="TIGR01764">
    <property type="entry name" value="excise"/>
    <property type="match status" value="1"/>
</dbReference>
<dbReference type="InterPro" id="IPR010093">
    <property type="entry name" value="SinI_DNA-bd"/>
</dbReference>
<comment type="caution">
    <text evidence="2">The sequence shown here is derived from an EMBL/GenBank/DDBJ whole genome shotgun (WGS) entry which is preliminary data.</text>
</comment>
<feature type="domain" description="Helix-turn-helix" evidence="1">
    <location>
        <begin position="6"/>
        <end position="55"/>
    </location>
</feature>
<accession>A0ABV7WCG9</accession>
<dbReference type="EMBL" id="JBHRWW010000001">
    <property type="protein sequence ID" value="MFC3687094.1"/>
    <property type="molecule type" value="Genomic_DNA"/>
</dbReference>
<dbReference type="SUPFAM" id="SSF46955">
    <property type="entry name" value="Putative DNA-binding domain"/>
    <property type="match status" value="1"/>
</dbReference>
<proteinExistence type="predicted"/>
<evidence type="ECO:0000259" key="1">
    <source>
        <dbReference type="Pfam" id="PF12728"/>
    </source>
</evidence>
<dbReference type="InterPro" id="IPR041657">
    <property type="entry name" value="HTH_17"/>
</dbReference>
<evidence type="ECO:0000313" key="3">
    <source>
        <dbReference type="Proteomes" id="UP001595685"/>
    </source>
</evidence>
<evidence type="ECO:0000313" key="2">
    <source>
        <dbReference type="EMBL" id="MFC3687094.1"/>
    </source>
</evidence>
<dbReference type="InterPro" id="IPR009061">
    <property type="entry name" value="DNA-bd_dom_put_sf"/>
</dbReference>
<dbReference type="Proteomes" id="UP001595685">
    <property type="component" value="Unassembled WGS sequence"/>
</dbReference>
<organism evidence="2 3">
    <name type="scientific">Aquipuribacter hungaricus</name>
    <dbReference type="NCBI Taxonomy" id="545624"/>
    <lineage>
        <taxon>Bacteria</taxon>
        <taxon>Bacillati</taxon>
        <taxon>Actinomycetota</taxon>
        <taxon>Actinomycetes</taxon>
        <taxon>Micrococcales</taxon>
        <taxon>Intrasporangiaceae</taxon>
        <taxon>Aquipuribacter</taxon>
    </lineage>
</organism>
<dbReference type="RefSeq" id="WP_340289402.1">
    <property type="nucleotide sequence ID" value="NZ_JBBEOI010000007.1"/>
</dbReference>
<dbReference type="Pfam" id="PF12728">
    <property type="entry name" value="HTH_17"/>
    <property type="match status" value="1"/>
</dbReference>
<sequence>MDDRMLYRVGEVAELLSLSKSKVYELIRSGALRSIRIDGCRRIRGVDLRAFVDERCVT</sequence>